<evidence type="ECO:0000313" key="1">
    <source>
        <dbReference type="EMBL" id="SPC76058.1"/>
    </source>
</evidence>
<dbReference type="AlphaFoldDB" id="A0A2N9EMN3"/>
<protein>
    <submittedName>
        <fullName evidence="1">Uncharacterized protein</fullName>
    </submittedName>
</protein>
<accession>A0A2N9EMN3</accession>
<dbReference type="EMBL" id="OIVN01000197">
    <property type="protein sequence ID" value="SPC76058.1"/>
    <property type="molecule type" value="Genomic_DNA"/>
</dbReference>
<sequence length="121" mass="13842">MMREREAHLVAMRERSGRKRDRVAGSAIIRMVVGSTITWPPSPQDGLVGSTVTWLRHHLRMALLAPPLPQELFRSRHQELEGVVVEQQSQSQMLIRMDGCFCRWEGCVLEFMERGKVGCVL</sequence>
<name>A0A2N9EMN3_FAGSY</name>
<organism evidence="1">
    <name type="scientific">Fagus sylvatica</name>
    <name type="common">Beechnut</name>
    <dbReference type="NCBI Taxonomy" id="28930"/>
    <lineage>
        <taxon>Eukaryota</taxon>
        <taxon>Viridiplantae</taxon>
        <taxon>Streptophyta</taxon>
        <taxon>Embryophyta</taxon>
        <taxon>Tracheophyta</taxon>
        <taxon>Spermatophyta</taxon>
        <taxon>Magnoliopsida</taxon>
        <taxon>eudicotyledons</taxon>
        <taxon>Gunneridae</taxon>
        <taxon>Pentapetalae</taxon>
        <taxon>rosids</taxon>
        <taxon>fabids</taxon>
        <taxon>Fagales</taxon>
        <taxon>Fagaceae</taxon>
        <taxon>Fagus</taxon>
    </lineage>
</organism>
<gene>
    <name evidence="1" type="ORF">FSB_LOCUS3940</name>
</gene>
<proteinExistence type="predicted"/>
<reference evidence="1" key="1">
    <citation type="submission" date="2018-02" db="EMBL/GenBank/DDBJ databases">
        <authorList>
            <person name="Cohen D.B."/>
            <person name="Kent A.D."/>
        </authorList>
    </citation>
    <scope>NUCLEOTIDE SEQUENCE</scope>
</reference>